<organism evidence="2 3">
    <name type="scientific">Purpureocillium lilacinum</name>
    <name type="common">Paecilomyces lilacinus</name>
    <dbReference type="NCBI Taxonomy" id="33203"/>
    <lineage>
        <taxon>Eukaryota</taxon>
        <taxon>Fungi</taxon>
        <taxon>Dikarya</taxon>
        <taxon>Ascomycota</taxon>
        <taxon>Pezizomycotina</taxon>
        <taxon>Sordariomycetes</taxon>
        <taxon>Hypocreomycetidae</taxon>
        <taxon>Hypocreales</taxon>
        <taxon>Ophiocordycipitaceae</taxon>
        <taxon>Purpureocillium</taxon>
    </lineage>
</organism>
<dbReference type="Proteomes" id="UP000245956">
    <property type="component" value="Unassembled WGS sequence"/>
</dbReference>
<gene>
    <name evidence="2" type="ORF">PCL_06248</name>
</gene>
<feature type="compositionally biased region" description="Polar residues" evidence="1">
    <location>
        <begin position="117"/>
        <end position="130"/>
    </location>
</feature>
<comment type="caution">
    <text evidence="2">The sequence shown here is derived from an EMBL/GenBank/DDBJ whole genome shotgun (WGS) entry which is preliminary data.</text>
</comment>
<dbReference type="AlphaFoldDB" id="A0A2U3EMC0"/>
<feature type="region of interest" description="Disordered" evidence="1">
    <location>
        <begin position="60"/>
        <end position="103"/>
    </location>
</feature>
<name>A0A2U3EMC0_PURLI</name>
<reference evidence="2 3" key="1">
    <citation type="journal article" date="2016" name="Front. Microbiol.">
        <title>Genome and transcriptome sequences reveal the specific parasitism of the nematophagous Purpureocillium lilacinum 36-1.</title>
        <authorList>
            <person name="Xie J."/>
            <person name="Li S."/>
            <person name="Mo C."/>
            <person name="Xiao X."/>
            <person name="Peng D."/>
            <person name="Wang G."/>
            <person name="Xiao Y."/>
        </authorList>
    </citation>
    <scope>NUCLEOTIDE SEQUENCE [LARGE SCALE GENOMIC DNA]</scope>
    <source>
        <strain evidence="2 3">36-1</strain>
    </source>
</reference>
<feature type="compositionally biased region" description="Low complexity" evidence="1">
    <location>
        <begin position="92"/>
        <end position="103"/>
    </location>
</feature>
<evidence type="ECO:0000256" key="1">
    <source>
        <dbReference type="SAM" id="MobiDB-lite"/>
    </source>
</evidence>
<accession>A0A2U3EMC0</accession>
<evidence type="ECO:0000313" key="3">
    <source>
        <dbReference type="Proteomes" id="UP000245956"/>
    </source>
</evidence>
<sequence length="281" mass="30161">MNCIFEFLQRRICCESGTVSDGRVGAEGVGDDHVGVEARESRLPRSRECLLPTRSVATPDLFASPSLASPTPNSFPIAASARRTHSQQPIKPSQRPSRRQLPPLGVSLVDIRVNSAVNRSQPPVSPTASICMQPAQRGERDSGDPLSQDTPATLYAPHLNESCCRASHVSMHLPARSMFAAGLINVGASTPARRPASTAPKAARGFSPISRNTGGPADAGNTQCSVSGRRVSESAHKRCVASIADPSFMWARFPLRRRSRVEADRDAAFHAGVRLADHIRD</sequence>
<dbReference type="EMBL" id="LCWV01000002">
    <property type="protein sequence ID" value="PWI75590.1"/>
    <property type="molecule type" value="Genomic_DNA"/>
</dbReference>
<feature type="region of interest" description="Disordered" evidence="1">
    <location>
        <begin position="117"/>
        <end position="151"/>
    </location>
</feature>
<evidence type="ECO:0000313" key="2">
    <source>
        <dbReference type="EMBL" id="PWI75590.1"/>
    </source>
</evidence>
<proteinExistence type="predicted"/>
<protein>
    <submittedName>
        <fullName evidence="2">Uncharacterized protein</fullName>
    </submittedName>
</protein>
<feature type="region of interest" description="Disordered" evidence="1">
    <location>
        <begin position="191"/>
        <end position="224"/>
    </location>
</feature>